<dbReference type="EMBL" id="JAYMYS010000004">
    <property type="protein sequence ID" value="KAK7396758.1"/>
    <property type="molecule type" value="Genomic_DNA"/>
</dbReference>
<accession>A0AAN9SNG4</accession>
<dbReference type="Proteomes" id="UP001386955">
    <property type="component" value="Unassembled WGS sequence"/>
</dbReference>
<feature type="compositionally biased region" description="Basic residues" evidence="1">
    <location>
        <begin position="93"/>
        <end position="105"/>
    </location>
</feature>
<organism evidence="3 4">
    <name type="scientific">Psophocarpus tetragonolobus</name>
    <name type="common">Winged bean</name>
    <name type="synonym">Dolichos tetragonolobus</name>
    <dbReference type="NCBI Taxonomy" id="3891"/>
    <lineage>
        <taxon>Eukaryota</taxon>
        <taxon>Viridiplantae</taxon>
        <taxon>Streptophyta</taxon>
        <taxon>Embryophyta</taxon>
        <taxon>Tracheophyta</taxon>
        <taxon>Spermatophyta</taxon>
        <taxon>Magnoliopsida</taxon>
        <taxon>eudicotyledons</taxon>
        <taxon>Gunneridae</taxon>
        <taxon>Pentapetalae</taxon>
        <taxon>rosids</taxon>
        <taxon>fabids</taxon>
        <taxon>Fabales</taxon>
        <taxon>Fabaceae</taxon>
        <taxon>Papilionoideae</taxon>
        <taxon>50 kb inversion clade</taxon>
        <taxon>NPAAA clade</taxon>
        <taxon>indigoferoid/millettioid clade</taxon>
        <taxon>Phaseoleae</taxon>
        <taxon>Psophocarpus</taxon>
    </lineage>
</organism>
<evidence type="ECO:0000259" key="2">
    <source>
        <dbReference type="Pfam" id="PF23596"/>
    </source>
</evidence>
<evidence type="ECO:0000313" key="4">
    <source>
        <dbReference type="Proteomes" id="UP001386955"/>
    </source>
</evidence>
<protein>
    <recommendedName>
        <fullName evidence="2">DUF7138 domain-containing protein</fullName>
    </recommendedName>
</protein>
<dbReference type="PANTHER" id="PTHR36351">
    <property type="entry name" value="EMBRYO SAC DEVELOPMENT ARREST 12"/>
    <property type="match status" value="1"/>
</dbReference>
<dbReference type="InterPro" id="IPR055562">
    <property type="entry name" value="DUF7138"/>
</dbReference>
<keyword evidence="4" id="KW-1185">Reference proteome</keyword>
<comment type="caution">
    <text evidence="3">The sequence shown here is derived from an EMBL/GenBank/DDBJ whole genome shotgun (WGS) entry which is preliminary data.</text>
</comment>
<feature type="domain" description="DUF7138" evidence="2">
    <location>
        <begin position="7"/>
        <end position="82"/>
    </location>
</feature>
<feature type="region of interest" description="Disordered" evidence="1">
    <location>
        <begin position="91"/>
        <end position="115"/>
    </location>
</feature>
<proteinExistence type="predicted"/>
<gene>
    <name evidence="3" type="ORF">VNO78_17916</name>
</gene>
<evidence type="ECO:0000313" key="3">
    <source>
        <dbReference type="EMBL" id="KAK7396758.1"/>
    </source>
</evidence>
<dbReference type="PANTHER" id="PTHR36351:SF1">
    <property type="entry name" value="EMBRYO SAC DEVELOPMENT ARREST 12"/>
    <property type="match status" value="1"/>
</dbReference>
<name>A0AAN9SNG4_PSOTE</name>
<dbReference type="AlphaFoldDB" id="A0AAN9SNG4"/>
<dbReference type="Pfam" id="PF23596">
    <property type="entry name" value="DUF7138"/>
    <property type="match status" value="1"/>
</dbReference>
<evidence type="ECO:0000256" key="1">
    <source>
        <dbReference type="SAM" id="MobiDB-lite"/>
    </source>
</evidence>
<sequence>MDDGGGVLFSVVYFDGQVEATVGEVTVDSSLSFNKFLSLLSQKIGISPHKFSVYLATLGTNRRIPITGKVNFGAVARDSEAATSFFLVEPTKRPRSRRNKSRKKANSGNESNAAQENVVLLRRNDGVAGQVMGRVEYEKWVRDLQMERERYLVSMGIRMLCQECLTGADGGFHRCVYDAVTQGFRSPAGPIARPVKGSG</sequence>
<reference evidence="3 4" key="1">
    <citation type="submission" date="2024-01" db="EMBL/GenBank/DDBJ databases">
        <title>The genomes of 5 underutilized Papilionoideae crops provide insights into root nodulation and disease resistanc.</title>
        <authorList>
            <person name="Jiang F."/>
        </authorList>
    </citation>
    <scope>NUCLEOTIDE SEQUENCE [LARGE SCALE GENOMIC DNA]</scope>
    <source>
        <strain evidence="3">DUOXIRENSHENG_FW03</strain>
        <tissue evidence="3">Leaves</tissue>
    </source>
</reference>